<keyword evidence="2" id="KW-0812">Transmembrane</keyword>
<feature type="domain" description="MAM" evidence="3">
    <location>
        <begin position="12"/>
        <end position="175"/>
    </location>
</feature>
<dbReference type="EMBL" id="CAXITT010000002">
    <property type="protein sequence ID" value="CAL1526098.1"/>
    <property type="molecule type" value="Genomic_DNA"/>
</dbReference>
<evidence type="ECO:0000313" key="5">
    <source>
        <dbReference type="Proteomes" id="UP001497497"/>
    </source>
</evidence>
<dbReference type="InterPro" id="IPR013320">
    <property type="entry name" value="ConA-like_dom_sf"/>
</dbReference>
<dbReference type="PANTHER" id="PTHR23282:SF101">
    <property type="entry name" value="MAM DOMAIN-CONTAINING PROTEIN"/>
    <property type="match status" value="1"/>
</dbReference>
<dbReference type="PANTHER" id="PTHR23282">
    <property type="entry name" value="APICAL ENDOSOMAL GLYCOPROTEIN PRECURSOR"/>
    <property type="match status" value="1"/>
</dbReference>
<keyword evidence="5" id="KW-1185">Reference proteome</keyword>
<dbReference type="Gene3D" id="2.60.120.200">
    <property type="match status" value="1"/>
</dbReference>
<dbReference type="Proteomes" id="UP001497497">
    <property type="component" value="Unassembled WGS sequence"/>
</dbReference>
<dbReference type="InterPro" id="IPR051560">
    <property type="entry name" value="MAM_domain-containing"/>
</dbReference>
<feature type="compositionally biased region" description="Pro residues" evidence="1">
    <location>
        <begin position="245"/>
        <end position="263"/>
    </location>
</feature>
<name>A0AAV2GYZ8_LYMST</name>
<dbReference type="AlphaFoldDB" id="A0AAV2GYZ8"/>
<evidence type="ECO:0000259" key="3">
    <source>
        <dbReference type="PROSITE" id="PS50060"/>
    </source>
</evidence>
<protein>
    <recommendedName>
        <fullName evidence="3">MAM domain-containing protein</fullName>
    </recommendedName>
</protein>
<keyword evidence="2" id="KW-0472">Membrane</keyword>
<feature type="compositionally biased region" description="Low complexity" evidence="1">
    <location>
        <begin position="279"/>
        <end position="289"/>
    </location>
</feature>
<dbReference type="InterPro" id="IPR000998">
    <property type="entry name" value="MAM_dom"/>
</dbReference>
<dbReference type="SUPFAM" id="SSF49899">
    <property type="entry name" value="Concanavalin A-like lectins/glucanases"/>
    <property type="match status" value="1"/>
</dbReference>
<proteinExistence type="predicted"/>
<dbReference type="PROSITE" id="PS50060">
    <property type="entry name" value="MAM_2"/>
    <property type="match status" value="1"/>
</dbReference>
<sequence length="357" mass="38494">MNLLTLAPNRDISCNFENGSCSWSTGPCGATNSKVSKEMYQWEISNARTSHSGNLSSSGNYIFIDITNDTNQGPIDVCLFSGKVTIIGDTTLHFWYFFEGATTGNLSLTLVESTGRETILWSVGGQQEPKWKEVELVLDNAADARLKFSCSVDANGSSLIALDNISLSYDLTAPTNVTIVNDVSKASPKPTTAHYITTKTPVGIITQPPPGTSKATTAHFITQRTPGGYATHPRPATPKRTTPKPATPKPTTPKPATPKPATPKPITLRPATPKPPPQRTTHTPQRVTQGRAHSSANTGSMSTTTIAIIAVFSCLAGLLLIVVLIVCVRRRDEICPHNSPYLTDQDSYAMTHVKNYK</sequence>
<organism evidence="4 5">
    <name type="scientific">Lymnaea stagnalis</name>
    <name type="common">Great pond snail</name>
    <name type="synonym">Helix stagnalis</name>
    <dbReference type="NCBI Taxonomy" id="6523"/>
    <lineage>
        <taxon>Eukaryota</taxon>
        <taxon>Metazoa</taxon>
        <taxon>Spiralia</taxon>
        <taxon>Lophotrochozoa</taxon>
        <taxon>Mollusca</taxon>
        <taxon>Gastropoda</taxon>
        <taxon>Heterobranchia</taxon>
        <taxon>Euthyneura</taxon>
        <taxon>Panpulmonata</taxon>
        <taxon>Hygrophila</taxon>
        <taxon>Lymnaeoidea</taxon>
        <taxon>Lymnaeidae</taxon>
        <taxon>Lymnaea</taxon>
    </lineage>
</organism>
<dbReference type="GO" id="GO:0016020">
    <property type="term" value="C:membrane"/>
    <property type="evidence" value="ECO:0007669"/>
    <property type="project" value="InterPro"/>
</dbReference>
<dbReference type="Pfam" id="PF00629">
    <property type="entry name" value="MAM"/>
    <property type="match status" value="1"/>
</dbReference>
<feature type="transmembrane region" description="Helical" evidence="2">
    <location>
        <begin position="306"/>
        <end position="328"/>
    </location>
</feature>
<dbReference type="CDD" id="cd06263">
    <property type="entry name" value="MAM"/>
    <property type="match status" value="1"/>
</dbReference>
<feature type="region of interest" description="Disordered" evidence="1">
    <location>
        <begin position="223"/>
        <end position="299"/>
    </location>
</feature>
<keyword evidence="2" id="KW-1133">Transmembrane helix</keyword>
<evidence type="ECO:0000313" key="4">
    <source>
        <dbReference type="EMBL" id="CAL1526098.1"/>
    </source>
</evidence>
<accession>A0AAV2GYZ8</accession>
<reference evidence="4 5" key="1">
    <citation type="submission" date="2024-04" db="EMBL/GenBank/DDBJ databases">
        <authorList>
            <consortium name="Genoscope - CEA"/>
            <person name="William W."/>
        </authorList>
    </citation>
    <scope>NUCLEOTIDE SEQUENCE [LARGE SCALE GENOMIC DNA]</scope>
</reference>
<evidence type="ECO:0000256" key="2">
    <source>
        <dbReference type="SAM" id="Phobius"/>
    </source>
</evidence>
<dbReference type="SMART" id="SM00137">
    <property type="entry name" value="MAM"/>
    <property type="match status" value="1"/>
</dbReference>
<comment type="caution">
    <text evidence="4">The sequence shown here is derived from an EMBL/GenBank/DDBJ whole genome shotgun (WGS) entry which is preliminary data.</text>
</comment>
<evidence type="ECO:0000256" key="1">
    <source>
        <dbReference type="SAM" id="MobiDB-lite"/>
    </source>
</evidence>
<gene>
    <name evidence="4" type="ORF">GSLYS_00000275001</name>
</gene>